<dbReference type="SUPFAM" id="SSF55811">
    <property type="entry name" value="Nudix"/>
    <property type="match status" value="1"/>
</dbReference>
<dbReference type="AlphaFoldDB" id="W6M1A8"/>
<evidence type="ECO:0000313" key="8">
    <source>
        <dbReference type="Proteomes" id="UP000035760"/>
    </source>
</evidence>
<comment type="function">
    <text evidence="4">Accelerates the degradation of transcripts by removing pyrophosphate from the 5'-end of triphosphorylated RNA, leading to a more labile monophosphorylated state that can stimulate subsequent ribonuclease cleavage.</text>
</comment>
<reference evidence="7" key="2">
    <citation type="submission" date="2014-03" db="EMBL/GenBank/DDBJ databases">
        <title>Candidatus Competibacter-lineage genomes retrieved from metagenomes reveal functional metabolic diversity.</title>
        <authorList>
            <person name="McIlroy S.J."/>
            <person name="Albertsen M."/>
            <person name="Andresen E.K."/>
            <person name="Saunders A.M."/>
            <person name="Kristiansen R."/>
            <person name="Stokholm-Bjerregaard M."/>
            <person name="Nielsen K.L."/>
            <person name="Nielsen P.H."/>
        </authorList>
    </citation>
    <scope>NUCLEOTIDE SEQUENCE</scope>
    <source>
        <strain evidence="7">Run_A_D11</strain>
    </source>
</reference>
<dbReference type="Pfam" id="PF00293">
    <property type="entry name" value="NUDIX"/>
    <property type="match status" value="1"/>
</dbReference>
<dbReference type="PANTHER" id="PTHR43736">
    <property type="entry name" value="ADP-RIBOSE PYROPHOSPHATASE"/>
    <property type="match status" value="1"/>
</dbReference>
<feature type="short sequence motif" description="Nudix box" evidence="4">
    <location>
        <begin position="38"/>
        <end position="59"/>
    </location>
</feature>
<evidence type="ECO:0000313" key="7">
    <source>
        <dbReference type="EMBL" id="CDI01156.1"/>
    </source>
</evidence>
<dbReference type="InterPro" id="IPR020476">
    <property type="entry name" value="Nudix_hydrolase"/>
</dbReference>
<protein>
    <recommendedName>
        <fullName evidence="4">RNA pyrophosphohydrolase</fullName>
        <ecNumber evidence="4">3.6.1.-</ecNumber>
    </recommendedName>
    <alternativeName>
        <fullName evidence="4">(Di)nucleoside polyphosphate hydrolase</fullName>
    </alternativeName>
</protein>
<dbReference type="InterPro" id="IPR015797">
    <property type="entry name" value="NUDIX_hydrolase-like_dom_sf"/>
</dbReference>
<dbReference type="HAMAP" id="MF_00298">
    <property type="entry name" value="Nudix_RppH"/>
    <property type="match status" value="1"/>
</dbReference>
<dbReference type="Proteomes" id="UP000035760">
    <property type="component" value="Unassembled WGS sequence"/>
</dbReference>
<evidence type="ECO:0000256" key="4">
    <source>
        <dbReference type="HAMAP-Rule" id="MF_00298"/>
    </source>
</evidence>
<evidence type="ECO:0000259" key="6">
    <source>
        <dbReference type="PROSITE" id="PS51462"/>
    </source>
</evidence>
<name>W6M1A8_9GAMM</name>
<dbReference type="FunFam" id="3.90.79.10:FF:000001">
    <property type="entry name" value="RNA pyrophosphohydrolase"/>
    <property type="match status" value="1"/>
</dbReference>
<dbReference type="InterPro" id="IPR000086">
    <property type="entry name" value="NUDIX_hydrolase_dom"/>
</dbReference>
<evidence type="ECO:0000256" key="2">
    <source>
        <dbReference type="ARBA" id="ARBA00001946"/>
    </source>
</evidence>
<comment type="cofactor">
    <cofactor evidence="2">
        <name>Mg(2+)</name>
        <dbReference type="ChEBI" id="CHEBI:18420"/>
    </cofactor>
</comment>
<sequence length="277" mass="31999">MIDSEGYRLNVGIILCNEHGRLFWARRVGQRSWQFPQGGIQRDESPEEAMFRELAEEIGLRPEHVQVIGCTRGWLRYRLPKHLVRQGNKQSCIGQKQVWFLLRMLGDEEEVRLDLSDHPEFDYWQWVDYWYPLRAVVWFKRQVYWQALRELAPLLFAGRSSRLAATARATRSAQRGEEGSMRRDPSSGRMRYPAHSTRVTEPIAPVATPQRPLIVPLRRVDTCHHPVITRMVVSTRRFGVSDSSLIGPGLEQAGTAALEESCIVRSTASGPRHWSRR</sequence>
<dbReference type="PRINTS" id="PR00502">
    <property type="entry name" value="NUDIXFAMILY"/>
</dbReference>
<keyword evidence="3 4" id="KW-0378">Hydrolase</keyword>
<feature type="compositionally biased region" description="Basic and acidic residues" evidence="5">
    <location>
        <begin position="174"/>
        <end position="186"/>
    </location>
</feature>
<comment type="caution">
    <text evidence="7">The sequence shown here is derived from an EMBL/GenBank/DDBJ whole genome shotgun (WGS) entry which is preliminary data.</text>
</comment>
<dbReference type="EC" id="3.6.1.-" evidence="4"/>
<dbReference type="NCBIfam" id="NF001934">
    <property type="entry name" value="PRK00714.1-1"/>
    <property type="match status" value="1"/>
</dbReference>
<organism evidence="7 8">
    <name type="scientific">Candidatus Competibacter denitrificans Run_A_D11</name>
    <dbReference type="NCBI Taxonomy" id="1400863"/>
    <lineage>
        <taxon>Bacteria</taxon>
        <taxon>Pseudomonadati</taxon>
        <taxon>Pseudomonadota</taxon>
        <taxon>Gammaproteobacteria</taxon>
        <taxon>Candidatus Competibacteraceae</taxon>
        <taxon>Candidatus Competibacter</taxon>
    </lineage>
</organism>
<dbReference type="Gene3D" id="3.90.79.10">
    <property type="entry name" value="Nucleoside Triphosphate Pyrophosphohydrolase"/>
    <property type="match status" value="1"/>
</dbReference>
<accession>W6M1A8</accession>
<keyword evidence="8" id="KW-1185">Reference proteome</keyword>
<dbReference type="PANTHER" id="PTHR43736:SF1">
    <property type="entry name" value="DIHYDRONEOPTERIN TRIPHOSPHATE DIPHOSPHATASE"/>
    <property type="match status" value="1"/>
</dbReference>
<dbReference type="NCBIfam" id="NF001938">
    <property type="entry name" value="PRK00714.1-5"/>
    <property type="match status" value="1"/>
</dbReference>
<dbReference type="PROSITE" id="PS00893">
    <property type="entry name" value="NUDIX_BOX"/>
    <property type="match status" value="1"/>
</dbReference>
<comment type="similarity">
    <text evidence="4">Belongs to the Nudix hydrolase family. RppH subfamily.</text>
</comment>
<dbReference type="CDD" id="cd03671">
    <property type="entry name" value="NUDIX_Ap4A_hydrolase_plant_like"/>
    <property type="match status" value="1"/>
</dbReference>
<dbReference type="STRING" id="1400863.BN873_120010"/>
<evidence type="ECO:0000256" key="5">
    <source>
        <dbReference type="SAM" id="MobiDB-lite"/>
    </source>
</evidence>
<feature type="domain" description="Nudix hydrolase" evidence="6">
    <location>
        <begin position="6"/>
        <end position="149"/>
    </location>
</feature>
<evidence type="ECO:0000256" key="3">
    <source>
        <dbReference type="ARBA" id="ARBA00022801"/>
    </source>
</evidence>
<reference evidence="7" key="1">
    <citation type="submission" date="2013-07" db="EMBL/GenBank/DDBJ databases">
        <authorList>
            <person name="McIlroy S."/>
        </authorList>
    </citation>
    <scope>NUCLEOTIDE SEQUENCE [LARGE SCALE GENOMIC DNA]</scope>
    <source>
        <strain evidence="7">Run_A_D11</strain>
    </source>
</reference>
<comment type="cofactor">
    <cofactor evidence="1">
        <name>Mn(2+)</name>
        <dbReference type="ChEBI" id="CHEBI:29035"/>
    </cofactor>
</comment>
<comment type="cofactor">
    <cofactor evidence="4">
        <name>a divalent metal cation</name>
        <dbReference type="ChEBI" id="CHEBI:60240"/>
    </cofactor>
</comment>
<dbReference type="InterPro" id="IPR022927">
    <property type="entry name" value="RppH"/>
</dbReference>
<dbReference type="InterPro" id="IPR020084">
    <property type="entry name" value="NUDIX_hydrolase_CS"/>
</dbReference>
<dbReference type="PROSITE" id="PS51462">
    <property type="entry name" value="NUDIX"/>
    <property type="match status" value="1"/>
</dbReference>
<dbReference type="NCBIfam" id="NF001937">
    <property type="entry name" value="PRK00714.1-4"/>
    <property type="match status" value="1"/>
</dbReference>
<dbReference type="GO" id="GO:0034353">
    <property type="term" value="F:mRNA 5'-diphosphatase activity"/>
    <property type="evidence" value="ECO:0007669"/>
    <property type="project" value="UniProtKB-ARBA"/>
</dbReference>
<gene>
    <name evidence="4" type="primary">rppH</name>
    <name evidence="4" type="synonym">nudH</name>
    <name evidence="7" type="ORF">BN873_120010</name>
</gene>
<dbReference type="OrthoDB" id="9816040at2"/>
<evidence type="ECO:0000256" key="1">
    <source>
        <dbReference type="ARBA" id="ARBA00001936"/>
    </source>
</evidence>
<feature type="region of interest" description="Disordered" evidence="5">
    <location>
        <begin position="167"/>
        <end position="193"/>
    </location>
</feature>
<dbReference type="EMBL" id="CBTJ020000017">
    <property type="protein sequence ID" value="CDI01156.1"/>
    <property type="molecule type" value="Genomic_DNA"/>
</dbReference>
<proteinExistence type="inferred from homology"/>